<keyword evidence="1" id="KW-0378">Hydrolase</keyword>
<protein>
    <recommendedName>
        <fullName evidence="2">Nudix hydrolase domain-containing protein</fullName>
    </recommendedName>
</protein>
<dbReference type="Pfam" id="PF00293">
    <property type="entry name" value="NUDIX"/>
    <property type="match status" value="1"/>
</dbReference>
<name>G5GBK0_9BACT</name>
<evidence type="ECO:0000256" key="1">
    <source>
        <dbReference type="ARBA" id="ARBA00022801"/>
    </source>
</evidence>
<dbReference type="HOGENOM" id="CLU_060552_3_1_10"/>
<dbReference type="SUPFAM" id="SSF55811">
    <property type="entry name" value="Nudix"/>
    <property type="match status" value="1"/>
</dbReference>
<dbReference type="OrthoDB" id="9786032at2"/>
<dbReference type="eggNOG" id="COG1443">
    <property type="taxonomic scope" value="Bacteria"/>
</dbReference>
<dbReference type="InterPro" id="IPR020084">
    <property type="entry name" value="NUDIX_hydrolase_CS"/>
</dbReference>
<dbReference type="InterPro" id="IPR015797">
    <property type="entry name" value="NUDIX_hydrolase-like_dom_sf"/>
</dbReference>
<dbReference type="AlphaFoldDB" id="G5GBK0"/>
<dbReference type="Proteomes" id="UP000015993">
    <property type="component" value="Unassembled WGS sequence"/>
</dbReference>
<sequence>MEENKNEIFPIVDEAGRVVGQASRGHCHDGSKLLHPVVHLHVFNAKGELFLQRRPDWKDIQPGRWDTACGGHVDFGESIEEALAREVWEELGLHPADYQPEFVTRYVFESSRERELVNVFRTTTAAQPHPSAELDGGRFFSPEEIQQRLGSDFFTPNFESEYTTKLNS</sequence>
<accession>G5GBK0</accession>
<dbReference type="Gene3D" id="3.90.79.10">
    <property type="entry name" value="Nucleoside Triphosphate Pyrophosphohydrolase"/>
    <property type="match status" value="1"/>
</dbReference>
<dbReference type="PROSITE" id="PS00893">
    <property type="entry name" value="NUDIX_BOX"/>
    <property type="match status" value="1"/>
</dbReference>
<dbReference type="STRING" id="679199.HMPREF9332_00951"/>
<comment type="caution">
    <text evidence="3">The sequence shown here is derived from an EMBL/GenBank/DDBJ whole genome shotgun (WGS) entry which is preliminary data.</text>
</comment>
<reference evidence="3 4" key="1">
    <citation type="submission" date="2011-08" db="EMBL/GenBank/DDBJ databases">
        <title>The Genome Sequence of Prevotella sp. oral taxon 302 str. F0323.</title>
        <authorList>
            <consortium name="The Broad Institute Genome Sequencing Platform"/>
            <person name="Earl A."/>
            <person name="Ward D."/>
            <person name="Feldgarden M."/>
            <person name="Gevers D."/>
            <person name="Izard J."/>
            <person name="Blanton J.M."/>
            <person name="Baranova O.V."/>
            <person name="Tanner A.C."/>
            <person name="Dewhirst F.E."/>
            <person name="Young S.K."/>
            <person name="Zeng Q."/>
            <person name="Gargeya S."/>
            <person name="Fitzgerald M."/>
            <person name="Haas B."/>
            <person name="Abouelleil A."/>
            <person name="Alvarado L."/>
            <person name="Arachchi H.M."/>
            <person name="Berlin A."/>
            <person name="Brown A."/>
            <person name="Chapman S.B."/>
            <person name="Chen Z."/>
            <person name="Dunbar C."/>
            <person name="Freedman E."/>
            <person name="Gearin G."/>
            <person name="Gellesch M."/>
            <person name="Goldberg J."/>
            <person name="Griggs A."/>
            <person name="Gujja S."/>
            <person name="Heiman D."/>
            <person name="Howarth C."/>
            <person name="Larson L."/>
            <person name="Lui A."/>
            <person name="MacDonald P.J.P."/>
            <person name="Montmayeur A."/>
            <person name="Murphy C."/>
            <person name="Neiman D."/>
            <person name="Pearson M."/>
            <person name="Priest M."/>
            <person name="Roberts A."/>
            <person name="Saif S."/>
            <person name="Shea T."/>
            <person name="Shenoy N."/>
            <person name="Sisk P."/>
            <person name="Stolte C."/>
            <person name="Sykes S."/>
            <person name="Wortman J."/>
            <person name="Nusbaum C."/>
            <person name="Birren B."/>
        </authorList>
    </citation>
    <scope>NUCLEOTIDE SEQUENCE [LARGE SCALE GENOMIC DNA]</scope>
    <source>
        <strain evidence="3 4">F0323</strain>
    </source>
</reference>
<dbReference type="PANTHER" id="PTHR10885">
    <property type="entry name" value="ISOPENTENYL-DIPHOSPHATE DELTA-ISOMERASE"/>
    <property type="match status" value="1"/>
</dbReference>
<dbReference type="InterPro" id="IPR000086">
    <property type="entry name" value="NUDIX_hydrolase_dom"/>
</dbReference>
<dbReference type="PATRIC" id="fig|679199.3.peg.1042"/>
<keyword evidence="4" id="KW-1185">Reference proteome</keyword>
<gene>
    <name evidence="3" type="ORF">HMPREF9332_00951</name>
</gene>
<evidence type="ECO:0000313" key="3">
    <source>
        <dbReference type="EMBL" id="EHG23199.1"/>
    </source>
</evidence>
<organism evidence="3 4">
    <name type="scientific">Alloprevotella rava F0323</name>
    <dbReference type="NCBI Taxonomy" id="679199"/>
    <lineage>
        <taxon>Bacteria</taxon>
        <taxon>Pseudomonadati</taxon>
        <taxon>Bacteroidota</taxon>
        <taxon>Bacteroidia</taxon>
        <taxon>Bacteroidales</taxon>
        <taxon>Prevotellaceae</taxon>
        <taxon>Alloprevotella</taxon>
    </lineage>
</organism>
<dbReference type="PANTHER" id="PTHR10885:SF0">
    <property type="entry name" value="ISOPENTENYL-DIPHOSPHATE DELTA-ISOMERASE"/>
    <property type="match status" value="1"/>
</dbReference>
<evidence type="ECO:0000313" key="4">
    <source>
        <dbReference type="Proteomes" id="UP000015993"/>
    </source>
</evidence>
<dbReference type="EMBL" id="ACZK01000016">
    <property type="protein sequence ID" value="EHG23199.1"/>
    <property type="molecule type" value="Genomic_DNA"/>
</dbReference>
<feature type="domain" description="Nudix hydrolase" evidence="2">
    <location>
        <begin position="33"/>
        <end position="168"/>
    </location>
</feature>
<dbReference type="CDD" id="cd04692">
    <property type="entry name" value="NUDIX_Hydrolase"/>
    <property type="match status" value="1"/>
</dbReference>
<dbReference type="PROSITE" id="PS51462">
    <property type="entry name" value="NUDIX"/>
    <property type="match status" value="1"/>
</dbReference>
<evidence type="ECO:0000259" key="2">
    <source>
        <dbReference type="PROSITE" id="PS51462"/>
    </source>
</evidence>
<proteinExistence type="predicted"/>
<dbReference type="RefSeq" id="WP_009347403.1">
    <property type="nucleotide sequence ID" value="NZ_JH376829.1"/>
</dbReference>
<dbReference type="GO" id="GO:0016787">
    <property type="term" value="F:hydrolase activity"/>
    <property type="evidence" value="ECO:0007669"/>
    <property type="project" value="UniProtKB-KW"/>
</dbReference>